<dbReference type="PANTHER" id="PTHR12599:SF0">
    <property type="entry name" value="PTERIN-4-ALPHA-CARBINOLAMINE DEHYDRATASE"/>
    <property type="match status" value="1"/>
</dbReference>
<reference evidence="5 6" key="1">
    <citation type="submission" date="2019-03" db="EMBL/GenBank/DDBJ databases">
        <title>Genomic Encyclopedia of Type Strains, Phase IV (KMG-IV): sequencing the most valuable type-strain genomes for metagenomic binning, comparative biology and taxonomic classification.</title>
        <authorList>
            <person name="Goeker M."/>
        </authorList>
    </citation>
    <scope>NUCLEOTIDE SEQUENCE [LARGE SCALE GENOMIC DNA]</scope>
    <source>
        <strain evidence="5 6">DSM 5604</strain>
    </source>
</reference>
<dbReference type="SUPFAM" id="SSF55248">
    <property type="entry name" value="PCD-like"/>
    <property type="match status" value="1"/>
</dbReference>
<dbReference type="GO" id="GO:0008124">
    <property type="term" value="F:4-alpha-hydroxytetrahydrobiopterin dehydratase activity"/>
    <property type="evidence" value="ECO:0007669"/>
    <property type="project" value="UniProtKB-UniRule"/>
</dbReference>
<dbReference type="Pfam" id="PF01329">
    <property type="entry name" value="Pterin_4a"/>
    <property type="match status" value="1"/>
</dbReference>
<name>A0A4R6X1P1_9GAMM</name>
<evidence type="ECO:0000256" key="4">
    <source>
        <dbReference type="HAMAP-Rule" id="MF_00434"/>
    </source>
</evidence>
<accession>A0A4R6X1P1</accession>
<evidence type="ECO:0000256" key="3">
    <source>
        <dbReference type="ARBA" id="ARBA00023239"/>
    </source>
</evidence>
<dbReference type="Proteomes" id="UP000295729">
    <property type="component" value="Unassembled WGS sequence"/>
</dbReference>
<dbReference type="Gene3D" id="3.30.1360.20">
    <property type="entry name" value="Transcriptional coactivator/pterin dehydratase"/>
    <property type="match status" value="1"/>
</dbReference>
<organism evidence="5 6">
    <name type="scientific">Marinomonas communis</name>
    <dbReference type="NCBI Taxonomy" id="28254"/>
    <lineage>
        <taxon>Bacteria</taxon>
        <taxon>Pseudomonadati</taxon>
        <taxon>Pseudomonadota</taxon>
        <taxon>Gammaproteobacteria</taxon>
        <taxon>Oceanospirillales</taxon>
        <taxon>Oceanospirillaceae</taxon>
        <taxon>Marinomonas</taxon>
    </lineage>
</organism>
<dbReference type="RefSeq" id="WP_133564719.1">
    <property type="nucleotide sequence ID" value="NZ_SNZA01000006.1"/>
</dbReference>
<dbReference type="NCBIfam" id="NF002017">
    <property type="entry name" value="PRK00823.1-2"/>
    <property type="match status" value="1"/>
</dbReference>
<comment type="catalytic activity">
    <reaction evidence="1 4">
        <text>(4aS,6R)-4a-hydroxy-L-erythro-5,6,7,8-tetrahydrobiopterin = (6R)-L-erythro-6,7-dihydrobiopterin + H2O</text>
        <dbReference type="Rhea" id="RHEA:11920"/>
        <dbReference type="ChEBI" id="CHEBI:15377"/>
        <dbReference type="ChEBI" id="CHEBI:15642"/>
        <dbReference type="ChEBI" id="CHEBI:43120"/>
        <dbReference type="EC" id="4.2.1.96"/>
    </reaction>
</comment>
<evidence type="ECO:0000313" key="5">
    <source>
        <dbReference type="EMBL" id="TDR06328.1"/>
    </source>
</evidence>
<dbReference type="EMBL" id="SNZA01000006">
    <property type="protein sequence ID" value="TDR06328.1"/>
    <property type="molecule type" value="Genomic_DNA"/>
</dbReference>
<protein>
    <recommendedName>
        <fullName evidence="4">Putative pterin-4-alpha-carbinolamine dehydratase</fullName>
        <shortName evidence="4">PHS</shortName>
        <ecNumber evidence="4">4.2.1.96</ecNumber>
    </recommendedName>
    <alternativeName>
        <fullName evidence="4">4-alpha-hydroxy-tetrahydropterin dehydratase</fullName>
    </alternativeName>
    <alternativeName>
        <fullName evidence="4">Pterin carbinolamine dehydratase</fullName>
        <shortName evidence="4">PCD</shortName>
    </alternativeName>
</protein>
<keyword evidence="3 4" id="KW-0456">Lyase</keyword>
<evidence type="ECO:0000256" key="2">
    <source>
        <dbReference type="ARBA" id="ARBA00006472"/>
    </source>
</evidence>
<dbReference type="PANTHER" id="PTHR12599">
    <property type="entry name" value="PTERIN-4-ALPHA-CARBINOLAMINE DEHYDRATASE"/>
    <property type="match status" value="1"/>
</dbReference>
<dbReference type="AlphaFoldDB" id="A0A4R6X1P1"/>
<comment type="caution">
    <text evidence="5">The sequence shown here is derived from an EMBL/GenBank/DDBJ whole genome shotgun (WGS) entry which is preliminary data.</text>
</comment>
<dbReference type="InterPro" id="IPR001533">
    <property type="entry name" value="Pterin_deHydtase"/>
</dbReference>
<sequence length="102" mass="11565">MPNIKLDEQAIQQALTELNASTAQEWTIENDKLTKSFRFKNFQQAFGFMTMCALFAEKKDHHPEWSNVYNKVDVQLVTHDVAGLSAKDFDLAKKMDALAGSI</sequence>
<comment type="similarity">
    <text evidence="2 4">Belongs to the pterin-4-alpha-carbinolamine dehydratase family.</text>
</comment>
<dbReference type="NCBIfam" id="NF002018">
    <property type="entry name" value="PRK00823.1-3"/>
    <property type="match status" value="1"/>
</dbReference>
<dbReference type="GO" id="GO:0006729">
    <property type="term" value="P:tetrahydrobiopterin biosynthetic process"/>
    <property type="evidence" value="ECO:0007669"/>
    <property type="project" value="InterPro"/>
</dbReference>
<dbReference type="HAMAP" id="MF_00434">
    <property type="entry name" value="Pterin_4_alpha"/>
    <property type="match status" value="1"/>
</dbReference>
<evidence type="ECO:0000256" key="1">
    <source>
        <dbReference type="ARBA" id="ARBA00001554"/>
    </source>
</evidence>
<dbReference type="OrthoDB" id="5294615at2"/>
<dbReference type="EC" id="4.2.1.96" evidence="4"/>
<dbReference type="CDD" id="cd00914">
    <property type="entry name" value="PCD_DCoH_subfamily_b"/>
    <property type="match status" value="1"/>
</dbReference>
<dbReference type="InterPro" id="IPR036428">
    <property type="entry name" value="PCD_sf"/>
</dbReference>
<gene>
    <name evidence="5" type="ORF">C8D85_3260</name>
</gene>
<keyword evidence="6" id="KW-1185">Reference proteome</keyword>
<proteinExistence type="inferred from homology"/>
<evidence type="ECO:0000313" key="6">
    <source>
        <dbReference type="Proteomes" id="UP000295729"/>
    </source>
</evidence>